<reference evidence="1 2" key="1">
    <citation type="journal article" date="2002" name="Nat. Biotechnol.">
        <title>Genome sequence of the dissimilatory metal ion-reducing bacterium Shewanella oneidensis.</title>
        <authorList>
            <person name="Heidelberg J.F."/>
            <person name="Paulsen I.T."/>
            <person name="Nelson K.E."/>
            <person name="Gaidos E.J."/>
            <person name="Nelson W.C."/>
            <person name="Read T.D."/>
            <person name="Eisen J.A."/>
            <person name="Seshadri R."/>
            <person name="Ward N."/>
            <person name="Methe B."/>
            <person name="Clayton R.A."/>
            <person name="Meyer T."/>
            <person name="Tsapin A."/>
            <person name="Scott J."/>
            <person name="Beanan M."/>
            <person name="Brinkac L."/>
            <person name="Daugherty S."/>
            <person name="DeBoy R.T."/>
            <person name="Dodson R.J."/>
            <person name="Durkin A.S."/>
            <person name="Haft D.H."/>
            <person name="Kolonay J.F."/>
            <person name="Madupu R."/>
            <person name="Peterson J.D."/>
            <person name="Umayam L.A."/>
            <person name="White O."/>
            <person name="Wolf A.M."/>
            <person name="Vamathevan J."/>
            <person name="Weidman J."/>
            <person name="Impraim M."/>
            <person name="Lee K."/>
            <person name="Berry K."/>
            <person name="Lee C."/>
            <person name="Mueller J."/>
            <person name="Khouri H."/>
            <person name="Gill J."/>
            <person name="Utterback T.R."/>
            <person name="McDonald L.A."/>
            <person name="Feldblyum T.V."/>
            <person name="Smith H.O."/>
            <person name="Venter J.C."/>
            <person name="Nealson K.H."/>
            <person name="Fraser C.M."/>
        </authorList>
    </citation>
    <scope>NUCLEOTIDE SEQUENCE [LARGE SCALE GENOMIC DNA]</scope>
    <source>
        <strain evidence="2">ATCC 700550 / JCM 31522 / CIP 106686 / LMG 19005 / NCIMB 14063 / MR-1</strain>
    </source>
</reference>
<dbReference type="AlphaFoldDB" id="K4PSD4"/>
<protein>
    <submittedName>
        <fullName evidence="1">Mu phage protein</fullName>
    </submittedName>
</protein>
<dbReference type="HOGENOM" id="CLU_3316879_0_0_6"/>
<dbReference type="KEGG" id="son:SO_4832"/>
<keyword evidence="2" id="KW-1185">Reference proteome</keyword>
<accession>K4PSD4</accession>
<gene>
    <name evidence="1" type="ordered locus">SO_4832</name>
</gene>
<proteinExistence type="predicted"/>
<dbReference type="EMBL" id="AE014299">
    <property type="protein sequence ID" value="AFV73518.1"/>
    <property type="molecule type" value="Genomic_DNA"/>
</dbReference>
<reference evidence="1 2" key="3">
    <citation type="journal article" date="2008" name="Appl. Environ. Microbiol.">
        <title>Identification of mobile elements and pseudogenes in the Shewanella oneidensis MR-1 genome.</title>
        <authorList>
            <person name="Romine M.F."/>
            <person name="Carlson T.S."/>
            <person name="Norbeck A.D."/>
            <person name="McCue L.A."/>
            <person name="Lipton M.S."/>
        </authorList>
    </citation>
    <scope>NUCLEOTIDE SEQUENCE [LARGE SCALE GENOMIC DNA]</scope>
    <source>
        <strain evidence="2">ATCC 700550 / JCM 31522 / CIP 106686 / LMG 19005 / NCIMB 14063 / MR-1</strain>
    </source>
</reference>
<dbReference type="Proteomes" id="UP000008186">
    <property type="component" value="Chromosome"/>
</dbReference>
<dbReference type="PaxDb" id="211586-SO_4832"/>
<organism evidence="1 2">
    <name type="scientific">Shewanella oneidensis (strain ATCC 700550 / JCM 31522 / CIP 106686 / LMG 19005 / NCIMB 14063 / MR-1)</name>
    <dbReference type="NCBI Taxonomy" id="211586"/>
    <lineage>
        <taxon>Bacteria</taxon>
        <taxon>Pseudomonadati</taxon>
        <taxon>Pseudomonadota</taxon>
        <taxon>Gammaproteobacteria</taxon>
        <taxon>Alteromonadales</taxon>
        <taxon>Shewanellaceae</taxon>
        <taxon>Shewanella</taxon>
    </lineage>
</organism>
<reference evidence="1 2" key="4">
    <citation type="journal article" date="2011" name="BMC Genomics">
        <title>Genome-wide protein localization prediction strategies for gram negative bacteria.</title>
        <authorList>
            <person name="Romine M.F."/>
        </authorList>
    </citation>
    <scope>NUCLEOTIDE SEQUENCE [LARGE SCALE GENOMIC DNA]</scope>
    <source>
        <strain evidence="2">ATCC 700550 / JCM 31522 / CIP 106686 / LMG 19005 / NCIMB 14063 / MR-1</strain>
    </source>
</reference>
<sequence>MVGVEPTYTRFTPKRLIESALPIKSTHRSLDQYTTVASG</sequence>
<evidence type="ECO:0000313" key="1">
    <source>
        <dbReference type="EMBL" id="AFV73518.1"/>
    </source>
</evidence>
<dbReference type="BioCyc" id="SONE211586:G1GMP-632-MONOMER"/>
<name>K4PSD4_SHEON</name>
<reference evidence="1 2" key="2">
    <citation type="journal article" date="2005" name="Proteomics">
        <title>Global detection and characterization of hypothetical proteins in Shewanella oneidensis MR-1 using LC-MS based proteomics.</title>
        <authorList>
            <person name="Elias D.A."/>
            <person name="Monroe M.E."/>
            <person name="Marshall M.J."/>
            <person name="Romine M.F."/>
            <person name="Belieav A.S."/>
            <person name="Fredrickson J.K."/>
            <person name="Anderson G.A."/>
            <person name="Smith R.D."/>
            <person name="Lipton M.S."/>
        </authorList>
    </citation>
    <scope>NUCLEOTIDE SEQUENCE [LARGE SCALE GENOMIC DNA]</scope>
    <source>
        <strain evidence="2">ATCC 700550 / JCM 31522 / CIP 106686 / LMG 19005 / NCIMB 14063 / MR-1</strain>
    </source>
</reference>
<evidence type="ECO:0000313" key="2">
    <source>
        <dbReference type="Proteomes" id="UP000008186"/>
    </source>
</evidence>